<reference evidence="9" key="2">
    <citation type="journal article" date="2021" name="PeerJ">
        <title>Extensive microbial diversity within the chicken gut microbiome revealed by metagenomics and culture.</title>
        <authorList>
            <person name="Gilroy R."/>
            <person name="Ravi A."/>
            <person name="Getino M."/>
            <person name="Pursley I."/>
            <person name="Horton D.L."/>
            <person name="Alikhan N.F."/>
            <person name="Baker D."/>
            <person name="Gharbi K."/>
            <person name="Hall N."/>
            <person name="Watson M."/>
            <person name="Adriaenssens E.M."/>
            <person name="Foster-Nyarko E."/>
            <person name="Jarju S."/>
            <person name="Secka A."/>
            <person name="Antonio M."/>
            <person name="Oren A."/>
            <person name="Chaudhuri R.R."/>
            <person name="La Ragione R."/>
            <person name="Hildebrand F."/>
            <person name="Pallen M.J."/>
        </authorList>
    </citation>
    <scope>NUCLEOTIDE SEQUENCE</scope>
    <source>
        <strain evidence="9">3924</strain>
    </source>
</reference>
<keyword evidence="4" id="KW-1003">Cell membrane</keyword>
<dbReference type="SUPFAM" id="SSF81345">
    <property type="entry name" value="ABC transporter involved in vitamin B12 uptake, BtuC"/>
    <property type="match status" value="1"/>
</dbReference>
<evidence type="ECO:0000256" key="3">
    <source>
        <dbReference type="ARBA" id="ARBA00022448"/>
    </source>
</evidence>
<organism evidence="9 10">
    <name type="scientific">Candidatus Aphodosoma intestinipullorum</name>
    <dbReference type="NCBI Taxonomy" id="2840674"/>
    <lineage>
        <taxon>Bacteria</taxon>
        <taxon>Pseudomonadati</taxon>
        <taxon>Bacteroidota</taxon>
        <taxon>Bacteroidia</taxon>
        <taxon>Bacteroidales</taxon>
        <taxon>Candidatus Aphodosoma</taxon>
    </lineage>
</organism>
<keyword evidence="7 8" id="KW-0472">Membrane</keyword>
<dbReference type="AlphaFoldDB" id="A0A940DJD6"/>
<dbReference type="CDD" id="cd06550">
    <property type="entry name" value="TM_ABC_iron-siderophores_like"/>
    <property type="match status" value="1"/>
</dbReference>
<feature type="transmembrane region" description="Helical" evidence="8">
    <location>
        <begin position="52"/>
        <end position="73"/>
    </location>
</feature>
<evidence type="ECO:0000256" key="1">
    <source>
        <dbReference type="ARBA" id="ARBA00004651"/>
    </source>
</evidence>
<dbReference type="GO" id="GO:0033214">
    <property type="term" value="P:siderophore-iron import into cell"/>
    <property type="evidence" value="ECO:0007669"/>
    <property type="project" value="TreeGrafter"/>
</dbReference>
<name>A0A940DJD6_9BACT</name>
<evidence type="ECO:0000256" key="4">
    <source>
        <dbReference type="ARBA" id="ARBA00022475"/>
    </source>
</evidence>
<sequence>MGRHRSTILFILLALTTALLFFADVLFGSVRLPLDAIFSDEAKYHEIIYNFRLPKAITAVVTGAAISVAGLLMQTLFRNPLAGPYVLGVSSGASLGVALFLMGGALLPAALTESGWGLIISATTGATLILIVVLAASFRIRGSAALLIVGMMFGQIAGSLVTILQNASDPDSLKLFVVWTFGSLSAVSWKYMMVMIPITVIGFAAAFSIQKPLNGLLLGENYAQGLGISVVRTRIVIIIAVALLAGATTAFTGPIAFIGIAVPHIVRGLFRTSDHRVTLYGSSLCGASLLLLCDMATQLPADGYVLPVNAISSLVGAPIILWIIFKHR</sequence>
<reference evidence="9" key="1">
    <citation type="submission" date="2020-10" db="EMBL/GenBank/DDBJ databases">
        <authorList>
            <person name="Gilroy R."/>
        </authorList>
    </citation>
    <scope>NUCLEOTIDE SEQUENCE</scope>
    <source>
        <strain evidence="9">3924</strain>
    </source>
</reference>
<gene>
    <name evidence="9" type="ORF">IAC51_03225</name>
</gene>
<evidence type="ECO:0000256" key="6">
    <source>
        <dbReference type="ARBA" id="ARBA00022989"/>
    </source>
</evidence>
<comment type="similarity">
    <text evidence="2">Belongs to the binding-protein-dependent transport system permease family. FecCD subfamily.</text>
</comment>
<dbReference type="EMBL" id="JADIMV010000054">
    <property type="protein sequence ID" value="MBO8439643.1"/>
    <property type="molecule type" value="Genomic_DNA"/>
</dbReference>
<comment type="caution">
    <text evidence="9">The sequence shown here is derived from an EMBL/GenBank/DDBJ whole genome shotgun (WGS) entry which is preliminary data.</text>
</comment>
<comment type="subcellular location">
    <subcellularLocation>
        <location evidence="1">Cell membrane</location>
        <topology evidence="1">Multi-pass membrane protein</topology>
    </subcellularLocation>
</comment>
<feature type="transmembrane region" description="Helical" evidence="8">
    <location>
        <begin position="221"/>
        <end position="245"/>
    </location>
</feature>
<dbReference type="PANTHER" id="PTHR30472">
    <property type="entry name" value="FERRIC ENTEROBACTIN TRANSPORT SYSTEM PERMEASE PROTEIN"/>
    <property type="match status" value="1"/>
</dbReference>
<evidence type="ECO:0000256" key="5">
    <source>
        <dbReference type="ARBA" id="ARBA00022692"/>
    </source>
</evidence>
<feature type="transmembrane region" description="Helical" evidence="8">
    <location>
        <begin position="304"/>
        <end position="325"/>
    </location>
</feature>
<dbReference type="GO" id="GO:0005886">
    <property type="term" value="C:plasma membrane"/>
    <property type="evidence" value="ECO:0007669"/>
    <property type="project" value="UniProtKB-SubCell"/>
</dbReference>
<protein>
    <submittedName>
        <fullName evidence="9">Iron ABC transporter permease</fullName>
    </submittedName>
</protein>
<keyword evidence="3" id="KW-0813">Transport</keyword>
<feature type="transmembrane region" description="Helical" evidence="8">
    <location>
        <begin position="85"/>
        <end position="110"/>
    </location>
</feature>
<evidence type="ECO:0000256" key="7">
    <source>
        <dbReference type="ARBA" id="ARBA00023136"/>
    </source>
</evidence>
<keyword evidence="6 8" id="KW-1133">Transmembrane helix</keyword>
<evidence type="ECO:0000313" key="9">
    <source>
        <dbReference type="EMBL" id="MBO8439643.1"/>
    </source>
</evidence>
<dbReference type="Gene3D" id="1.10.3470.10">
    <property type="entry name" value="ABC transporter involved in vitamin B12 uptake, BtuC"/>
    <property type="match status" value="1"/>
</dbReference>
<feature type="transmembrane region" description="Helical" evidence="8">
    <location>
        <begin position="145"/>
        <end position="168"/>
    </location>
</feature>
<feature type="transmembrane region" description="Helical" evidence="8">
    <location>
        <begin position="277"/>
        <end position="298"/>
    </location>
</feature>
<dbReference type="Pfam" id="PF01032">
    <property type="entry name" value="FecCD"/>
    <property type="match status" value="1"/>
</dbReference>
<dbReference type="Proteomes" id="UP000712007">
    <property type="component" value="Unassembled WGS sequence"/>
</dbReference>
<feature type="transmembrane region" description="Helical" evidence="8">
    <location>
        <begin position="116"/>
        <end position="138"/>
    </location>
</feature>
<evidence type="ECO:0000256" key="2">
    <source>
        <dbReference type="ARBA" id="ARBA00007935"/>
    </source>
</evidence>
<feature type="transmembrane region" description="Helical" evidence="8">
    <location>
        <begin position="188"/>
        <end position="209"/>
    </location>
</feature>
<dbReference type="GO" id="GO:0022857">
    <property type="term" value="F:transmembrane transporter activity"/>
    <property type="evidence" value="ECO:0007669"/>
    <property type="project" value="InterPro"/>
</dbReference>
<accession>A0A940DJD6</accession>
<feature type="transmembrane region" description="Helical" evidence="8">
    <location>
        <begin position="251"/>
        <end position="270"/>
    </location>
</feature>
<evidence type="ECO:0000313" key="10">
    <source>
        <dbReference type="Proteomes" id="UP000712007"/>
    </source>
</evidence>
<dbReference type="InterPro" id="IPR037294">
    <property type="entry name" value="ABC_BtuC-like"/>
</dbReference>
<proteinExistence type="inferred from homology"/>
<keyword evidence="5 8" id="KW-0812">Transmembrane</keyword>
<evidence type="ECO:0000256" key="8">
    <source>
        <dbReference type="SAM" id="Phobius"/>
    </source>
</evidence>
<dbReference type="InterPro" id="IPR000522">
    <property type="entry name" value="ABC_transptr_permease_BtuC"/>
</dbReference>
<dbReference type="PANTHER" id="PTHR30472:SF41">
    <property type="entry name" value="TRANSPORT SYSTEM PERMEASE PROTEIN"/>
    <property type="match status" value="1"/>
</dbReference>